<keyword evidence="2" id="KW-1133">Transmembrane helix</keyword>
<organism evidence="3">
    <name type="scientific">uncultured Thermomicrobiales bacterium</name>
    <dbReference type="NCBI Taxonomy" id="1645740"/>
    <lineage>
        <taxon>Bacteria</taxon>
        <taxon>Pseudomonadati</taxon>
        <taxon>Thermomicrobiota</taxon>
        <taxon>Thermomicrobia</taxon>
        <taxon>Thermomicrobiales</taxon>
        <taxon>environmental samples</taxon>
    </lineage>
</organism>
<evidence type="ECO:0000256" key="2">
    <source>
        <dbReference type="SAM" id="Phobius"/>
    </source>
</evidence>
<gene>
    <name evidence="3" type="ORF">AVDCRST_MAG88-1031</name>
</gene>
<accession>A0A6J4USC2</accession>
<keyword evidence="2" id="KW-0812">Transmembrane</keyword>
<proteinExistence type="predicted"/>
<feature type="non-terminal residue" evidence="3">
    <location>
        <position position="1"/>
    </location>
</feature>
<dbReference type="EMBL" id="CADCWM010000356">
    <property type="protein sequence ID" value="CAA9554865.1"/>
    <property type="molecule type" value="Genomic_DNA"/>
</dbReference>
<evidence type="ECO:0000256" key="1">
    <source>
        <dbReference type="SAM" id="MobiDB-lite"/>
    </source>
</evidence>
<sequence>PASDPPADPAPPAAPAVPWTSEPPRTWSPPPQAPDASWRSDAPRRTLAAQRALESEDVWTAIGPLVAVLSAAVVVGVLAALLAVG</sequence>
<dbReference type="AlphaFoldDB" id="A0A6J4USC2"/>
<feature type="region of interest" description="Disordered" evidence="1">
    <location>
        <begin position="1"/>
        <end position="43"/>
    </location>
</feature>
<reference evidence="3" key="1">
    <citation type="submission" date="2020-02" db="EMBL/GenBank/DDBJ databases">
        <authorList>
            <person name="Meier V. D."/>
        </authorList>
    </citation>
    <scope>NUCLEOTIDE SEQUENCE</scope>
    <source>
        <strain evidence="3">AVDCRST_MAG88</strain>
    </source>
</reference>
<feature type="transmembrane region" description="Helical" evidence="2">
    <location>
        <begin position="61"/>
        <end position="84"/>
    </location>
</feature>
<evidence type="ECO:0000313" key="3">
    <source>
        <dbReference type="EMBL" id="CAA9554865.1"/>
    </source>
</evidence>
<keyword evidence="2" id="KW-0472">Membrane</keyword>
<protein>
    <submittedName>
        <fullName evidence="3">Uncharacterized protein</fullName>
    </submittedName>
</protein>
<feature type="compositionally biased region" description="Pro residues" evidence="1">
    <location>
        <begin position="1"/>
        <end position="15"/>
    </location>
</feature>
<name>A0A6J4USC2_9BACT</name>